<dbReference type="InterPro" id="IPR036638">
    <property type="entry name" value="HLH_DNA-bd_sf"/>
</dbReference>
<keyword evidence="3" id="KW-0238">DNA-binding</keyword>
<dbReference type="EMBL" id="GG666480">
    <property type="protein sequence ID" value="EEN65904.1"/>
    <property type="molecule type" value="Genomic_DNA"/>
</dbReference>
<dbReference type="AlphaFoldDB" id="C3Y214"/>
<dbReference type="Pfam" id="PF00010">
    <property type="entry name" value="HLH"/>
    <property type="match status" value="1"/>
</dbReference>
<dbReference type="GO" id="GO:0046983">
    <property type="term" value="F:protein dimerization activity"/>
    <property type="evidence" value="ECO:0007669"/>
    <property type="project" value="InterPro"/>
</dbReference>
<dbReference type="eggNOG" id="KOG4029">
    <property type="taxonomic scope" value="Eukaryota"/>
</dbReference>
<dbReference type="PANTHER" id="PTHR23349">
    <property type="entry name" value="BASIC HELIX-LOOP-HELIX TRANSCRIPTION FACTOR, TWIST"/>
    <property type="match status" value="1"/>
</dbReference>
<keyword evidence="2" id="KW-0805">Transcription regulation</keyword>
<organism>
    <name type="scientific">Branchiostoma floridae</name>
    <name type="common">Florida lancelet</name>
    <name type="synonym">Amphioxus</name>
    <dbReference type="NCBI Taxonomy" id="7739"/>
    <lineage>
        <taxon>Eukaryota</taxon>
        <taxon>Metazoa</taxon>
        <taxon>Chordata</taxon>
        <taxon>Cephalochordata</taxon>
        <taxon>Leptocardii</taxon>
        <taxon>Amphioxiformes</taxon>
        <taxon>Branchiostomatidae</taxon>
        <taxon>Branchiostoma</taxon>
    </lineage>
</organism>
<evidence type="ECO:0000259" key="7">
    <source>
        <dbReference type="PROSITE" id="PS50888"/>
    </source>
</evidence>
<evidence type="ECO:0000256" key="3">
    <source>
        <dbReference type="ARBA" id="ARBA00023125"/>
    </source>
</evidence>
<evidence type="ECO:0000256" key="4">
    <source>
        <dbReference type="ARBA" id="ARBA00023163"/>
    </source>
</evidence>
<feature type="domain" description="BHLH" evidence="7">
    <location>
        <begin position="70"/>
        <end position="122"/>
    </location>
</feature>
<keyword evidence="5" id="KW-0539">Nucleus</keyword>
<evidence type="ECO:0000313" key="8">
    <source>
        <dbReference type="EMBL" id="EEN65904.1"/>
    </source>
</evidence>
<keyword evidence="4" id="KW-0804">Transcription</keyword>
<name>C3Y214_BRAFL</name>
<gene>
    <name evidence="8" type="ORF">BRAFLDRAFT_90723</name>
</gene>
<evidence type="ECO:0000256" key="2">
    <source>
        <dbReference type="ARBA" id="ARBA00023015"/>
    </source>
</evidence>
<evidence type="ECO:0000256" key="6">
    <source>
        <dbReference type="SAM" id="MobiDB-lite"/>
    </source>
</evidence>
<accession>C3Y214</accession>
<dbReference type="PROSITE" id="PS50888">
    <property type="entry name" value="BHLH"/>
    <property type="match status" value="1"/>
</dbReference>
<dbReference type="Gene3D" id="4.10.280.10">
    <property type="entry name" value="Helix-loop-helix DNA-binding domain"/>
    <property type="match status" value="1"/>
</dbReference>
<dbReference type="STRING" id="7739.C3Y214"/>
<proteinExistence type="predicted"/>
<dbReference type="GO" id="GO:0005634">
    <property type="term" value="C:nucleus"/>
    <property type="evidence" value="ECO:0007669"/>
    <property type="project" value="UniProtKB-SubCell"/>
</dbReference>
<evidence type="ECO:0000256" key="5">
    <source>
        <dbReference type="ARBA" id="ARBA00023242"/>
    </source>
</evidence>
<protein>
    <recommendedName>
        <fullName evidence="7">BHLH domain-containing protein</fullName>
    </recommendedName>
</protein>
<dbReference type="InterPro" id="IPR050283">
    <property type="entry name" value="E-box_TF_Regulators"/>
</dbReference>
<comment type="subcellular location">
    <subcellularLocation>
        <location evidence="1">Nucleus</location>
    </subcellularLocation>
</comment>
<dbReference type="SUPFAM" id="SSF47459">
    <property type="entry name" value="HLH, helix-loop-helix DNA-binding domain"/>
    <property type="match status" value="1"/>
</dbReference>
<evidence type="ECO:0000256" key="1">
    <source>
        <dbReference type="ARBA" id="ARBA00004123"/>
    </source>
</evidence>
<feature type="compositionally biased region" description="Polar residues" evidence="6">
    <location>
        <begin position="25"/>
        <end position="37"/>
    </location>
</feature>
<dbReference type="SMART" id="SM00353">
    <property type="entry name" value="HLH"/>
    <property type="match status" value="1"/>
</dbReference>
<dbReference type="GO" id="GO:0003677">
    <property type="term" value="F:DNA binding"/>
    <property type="evidence" value="ECO:0007669"/>
    <property type="project" value="UniProtKB-KW"/>
</dbReference>
<dbReference type="InterPro" id="IPR011598">
    <property type="entry name" value="bHLH_dom"/>
</dbReference>
<dbReference type="InParanoid" id="C3Y214"/>
<feature type="compositionally biased region" description="Acidic residues" evidence="6">
    <location>
        <begin position="9"/>
        <end position="21"/>
    </location>
</feature>
<dbReference type="PANTHER" id="PTHR23349:SF72">
    <property type="entry name" value="HLH54F"/>
    <property type="match status" value="1"/>
</dbReference>
<sequence>MSTGTASDVDPEECMDVETVDVDSGNESVETESSTQEGSHDSQEPDGTGTTKKGRRRKRGKRGKEEQPPKVRTAANLRERTRMRVLSKAFVRLKTTLPWVPADTKLSKLDTLRLASSYIGHLSKVLQDDEVKDTAFHPVSLFPQLPCSRFACQPASVSRCGVSLSRTVLNSSSTLLAGGLVRISSAARRLHNKHTTAAPLYIQETGHWNI</sequence>
<dbReference type="FunFam" id="4.10.280.10:FF:000010">
    <property type="entry name" value="Scleraxis bHLH transcription factor"/>
    <property type="match status" value="1"/>
</dbReference>
<feature type="region of interest" description="Disordered" evidence="6">
    <location>
        <begin position="1"/>
        <end position="76"/>
    </location>
</feature>
<feature type="compositionally biased region" description="Basic residues" evidence="6">
    <location>
        <begin position="52"/>
        <end position="62"/>
    </location>
</feature>
<reference evidence="8" key="1">
    <citation type="journal article" date="2008" name="Nature">
        <title>The amphioxus genome and the evolution of the chordate karyotype.</title>
        <authorList>
            <consortium name="US DOE Joint Genome Institute (JGI-PGF)"/>
            <person name="Putnam N.H."/>
            <person name="Butts T."/>
            <person name="Ferrier D.E.K."/>
            <person name="Furlong R.F."/>
            <person name="Hellsten U."/>
            <person name="Kawashima T."/>
            <person name="Robinson-Rechavi M."/>
            <person name="Shoguchi E."/>
            <person name="Terry A."/>
            <person name="Yu J.-K."/>
            <person name="Benito-Gutierrez E.L."/>
            <person name="Dubchak I."/>
            <person name="Garcia-Fernandez J."/>
            <person name="Gibson-Brown J.J."/>
            <person name="Grigoriev I.V."/>
            <person name="Horton A.C."/>
            <person name="de Jong P.J."/>
            <person name="Jurka J."/>
            <person name="Kapitonov V.V."/>
            <person name="Kohara Y."/>
            <person name="Kuroki Y."/>
            <person name="Lindquist E."/>
            <person name="Lucas S."/>
            <person name="Osoegawa K."/>
            <person name="Pennacchio L.A."/>
            <person name="Salamov A.A."/>
            <person name="Satou Y."/>
            <person name="Sauka-Spengler T."/>
            <person name="Schmutz J."/>
            <person name="Shin-I T."/>
            <person name="Toyoda A."/>
            <person name="Bronner-Fraser M."/>
            <person name="Fujiyama A."/>
            <person name="Holland L.Z."/>
            <person name="Holland P.W.H."/>
            <person name="Satoh N."/>
            <person name="Rokhsar D.S."/>
        </authorList>
    </citation>
    <scope>NUCLEOTIDE SEQUENCE [LARGE SCALE GENOMIC DNA]</scope>
    <source>
        <strain evidence="8">S238N-H82</strain>
        <tissue evidence="8">Testes</tissue>
    </source>
</reference>